<feature type="binding site" evidence="10">
    <location>
        <begin position="116"/>
        <end position="119"/>
    </location>
    <ligand>
        <name>substrate</name>
    </ligand>
</feature>
<evidence type="ECO:0000259" key="14">
    <source>
        <dbReference type="PROSITE" id="PS51084"/>
    </source>
</evidence>
<comment type="catalytic activity">
    <reaction evidence="7">
        <text>adenosine 5'-phosphosulfate + NH4(+) = adenosine 5'-phosphoramidate + sulfate + 2 H(+)</text>
        <dbReference type="Rhea" id="RHEA:19197"/>
        <dbReference type="ChEBI" id="CHEBI:15378"/>
        <dbReference type="ChEBI" id="CHEBI:16189"/>
        <dbReference type="ChEBI" id="CHEBI:28938"/>
        <dbReference type="ChEBI" id="CHEBI:57890"/>
        <dbReference type="ChEBI" id="CHEBI:58243"/>
        <dbReference type="EC" id="2.7.7.51"/>
    </reaction>
</comment>
<dbReference type="GO" id="GO:0005634">
    <property type="term" value="C:nucleus"/>
    <property type="evidence" value="ECO:0007669"/>
    <property type="project" value="TreeGrafter"/>
</dbReference>
<dbReference type="PROSITE" id="PS00892">
    <property type="entry name" value="HIT_1"/>
    <property type="match status" value="1"/>
</dbReference>
<dbReference type="GO" id="GO:0032435">
    <property type="term" value="P:negative regulation of proteasomal ubiquitin-dependent protein catabolic process"/>
    <property type="evidence" value="ECO:0007669"/>
    <property type="project" value="TreeGrafter"/>
</dbReference>
<keyword evidence="16" id="KW-1185">Reference proteome</keyword>
<evidence type="ECO:0000256" key="5">
    <source>
        <dbReference type="ARBA" id="ARBA00047780"/>
    </source>
</evidence>
<evidence type="ECO:0000256" key="12">
    <source>
        <dbReference type="PROSITE-ProRule" id="PRU00464"/>
    </source>
</evidence>
<dbReference type="InterPro" id="IPR011146">
    <property type="entry name" value="HIT-like"/>
</dbReference>
<dbReference type="FunFam" id="3.30.428.10:FF:000011">
    <property type="entry name" value="Fragile histidine triad"/>
    <property type="match status" value="1"/>
</dbReference>
<dbReference type="OMA" id="DAIYGMM"/>
<dbReference type="Ensembl" id="ENSEBUT00000006280.1">
    <property type="protein sequence ID" value="ENSEBUP00000005835.1"/>
    <property type="gene ID" value="ENSEBUG00000003924.1"/>
</dbReference>
<evidence type="ECO:0000256" key="2">
    <source>
        <dbReference type="ARBA" id="ARBA00022741"/>
    </source>
</evidence>
<name>A0A8C4NMB6_EPTBU</name>
<evidence type="ECO:0000256" key="1">
    <source>
        <dbReference type="ARBA" id="ARBA00014605"/>
    </source>
</evidence>
<dbReference type="InterPro" id="IPR019808">
    <property type="entry name" value="Histidine_triad_CS"/>
</dbReference>
<evidence type="ECO:0000256" key="13">
    <source>
        <dbReference type="RuleBase" id="RU366076"/>
    </source>
</evidence>
<feature type="active site" description="Tele-AMP-histidine intermediate" evidence="9">
    <location>
        <position position="123"/>
    </location>
</feature>
<evidence type="ECO:0000256" key="4">
    <source>
        <dbReference type="ARBA" id="ARBA00024472"/>
    </source>
</evidence>
<dbReference type="GO" id="GO:0047710">
    <property type="term" value="F:bis(5'-adenosyl)-triphosphatase activity"/>
    <property type="evidence" value="ECO:0007669"/>
    <property type="project" value="UniProtKB-UniRule"/>
</dbReference>
<dbReference type="GO" id="GO:0005737">
    <property type="term" value="C:cytoplasm"/>
    <property type="evidence" value="ECO:0007669"/>
    <property type="project" value="TreeGrafter"/>
</dbReference>
<dbReference type="Ensembl" id="ENSEBUT00000006319.1">
    <property type="protein sequence ID" value="ENSEBUP00000005874.1"/>
    <property type="gene ID" value="ENSEBUG00000003924.1"/>
</dbReference>
<dbReference type="AlphaFoldDB" id="A0A8C4NMB6"/>
<dbReference type="SUPFAM" id="SSF54197">
    <property type="entry name" value="HIT-like"/>
    <property type="match status" value="1"/>
</dbReference>
<dbReference type="GO" id="GO:0006163">
    <property type="term" value="P:purine nucleotide metabolic process"/>
    <property type="evidence" value="ECO:0007669"/>
    <property type="project" value="TreeGrafter"/>
</dbReference>
<keyword evidence="3 13" id="KW-0378">Hydrolase</keyword>
<sequence>MEKDQTPEIDLTAATGSWNTETDFSAMATLRFGDHLIKMTSVFAKTKFSYAIVNRKPLVPGHVLVCSLRPAKRFRDLRPEEVGDLFCLAQRVAIVVETHNGASALTLSLQDGADAGQTVEHVHVHVLPRRPGDFLQNDSIYNELQNHDHETQNSPHTWRSEDDMATEAINLRKYFL</sequence>
<comment type="cofactor">
    <cofactor evidence="13">
        <name>Mn(2+)</name>
        <dbReference type="ChEBI" id="CHEBI:29035"/>
    </cofactor>
</comment>
<comment type="catalytic activity">
    <reaction evidence="4">
        <text>adenosine 5'-phosphoramidate + H2O = NH4(+) + AMP</text>
        <dbReference type="Rhea" id="RHEA:67916"/>
        <dbReference type="ChEBI" id="CHEBI:15377"/>
        <dbReference type="ChEBI" id="CHEBI:28938"/>
        <dbReference type="ChEBI" id="CHEBI:57890"/>
        <dbReference type="ChEBI" id="CHEBI:456215"/>
    </reaction>
</comment>
<organism evidence="15 16">
    <name type="scientific">Eptatretus burgeri</name>
    <name type="common">Inshore hagfish</name>
    <dbReference type="NCBI Taxonomy" id="7764"/>
    <lineage>
        <taxon>Eukaryota</taxon>
        <taxon>Metazoa</taxon>
        <taxon>Chordata</taxon>
        <taxon>Craniata</taxon>
        <taxon>Vertebrata</taxon>
        <taxon>Cyclostomata</taxon>
        <taxon>Myxini</taxon>
        <taxon>Myxiniformes</taxon>
        <taxon>Myxinidae</taxon>
        <taxon>Eptatretinae</taxon>
        <taxon>Eptatretus</taxon>
    </lineage>
</organism>
<evidence type="ECO:0000256" key="7">
    <source>
        <dbReference type="ARBA" id="ARBA00051546"/>
    </source>
</evidence>
<dbReference type="Proteomes" id="UP000694388">
    <property type="component" value="Unplaced"/>
</dbReference>
<evidence type="ECO:0000256" key="10">
    <source>
        <dbReference type="PIRSR" id="PIRSR639383-2"/>
    </source>
</evidence>
<evidence type="ECO:0000256" key="8">
    <source>
        <dbReference type="ARBA" id="ARBA00065296"/>
    </source>
</evidence>
<dbReference type="GO" id="GO:0072332">
    <property type="term" value="P:intrinsic apoptotic signaling pathway by p53 class mediator"/>
    <property type="evidence" value="ECO:0007669"/>
    <property type="project" value="TreeGrafter"/>
</dbReference>
<dbReference type="InterPro" id="IPR052677">
    <property type="entry name" value="Dinucleoside_ppp_hydrolase"/>
</dbReference>
<feature type="domain" description="HIT" evidence="14">
    <location>
        <begin position="23"/>
        <end position="136"/>
    </location>
</feature>
<evidence type="ECO:0000256" key="3">
    <source>
        <dbReference type="ARBA" id="ARBA00022801"/>
    </source>
</evidence>
<accession>A0A8C4NMB6</accession>
<feature type="short sequence motif" description="Histidine triad motif" evidence="12">
    <location>
        <begin position="121"/>
        <end position="125"/>
    </location>
</feature>
<feature type="binding site" evidence="10">
    <location>
        <position position="110"/>
    </location>
    <ligand>
        <name>substrate</name>
    </ligand>
</feature>
<dbReference type="InterPro" id="IPR036265">
    <property type="entry name" value="HIT-like_sf"/>
</dbReference>
<dbReference type="GO" id="GO:0047352">
    <property type="term" value="F:adenylylsulfate-ammonia adenylyltransferase activity"/>
    <property type="evidence" value="ECO:0007669"/>
    <property type="project" value="UniProtKB-EC"/>
</dbReference>
<dbReference type="Pfam" id="PF01230">
    <property type="entry name" value="HIT"/>
    <property type="match status" value="1"/>
</dbReference>
<comment type="catalytic activity">
    <reaction evidence="5 13">
        <text>P(1),P(3)-bis(5'-adenosyl) triphosphate + H2O = AMP + ADP + 2 H(+)</text>
        <dbReference type="Rhea" id="RHEA:13893"/>
        <dbReference type="ChEBI" id="CHEBI:15377"/>
        <dbReference type="ChEBI" id="CHEBI:15378"/>
        <dbReference type="ChEBI" id="CHEBI:58529"/>
        <dbReference type="ChEBI" id="CHEBI:456215"/>
        <dbReference type="ChEBI" id="CHEBI:456216"/>
        <dbReference type="EC" id="3.6.1.29"/>
    </reaction>
</comment>
<reference evidence="15" key="1">
    <citation type="submission" date="2025-05" db="UniProtKB">
        <authorList>
            <consortium name="Ensembl"/>
        </authorList>
    </citation>
    <scope>IDENTIFICATION</scope>
</reference>
<protein>
    <recommendedName>
        <fullName evidence="1 13">Bis(5'-adenosyl)-triphosphatase</fullName>
        <ecNumber evidence="13">3.6.1.29</ecNumber>
    </recommendedName>
</protein>
<dbReference type="GO" id="GO:0015964">
    <property type="term" value="P:diadenosine triphosphate catabolic process"/>
    <property type="evidence" value="ECO:0007669"/>
    <property type="project" value="TreeGrafter"/>
</dbReference>
<comment type="subunit">
    <text evidence="8">Homodimer. Interacts with UBE2I. Interacts with MDM2. Interacts with CTNNB1. Identified in a complex with CTNNB1 and LEF1.</text>
</comment>
<evidence type="ECO:0000256" key="9">
    <source>
        <dbReference type="PIRSR" id="PIRSR639383-1"/>
    </source>
</evidence>
<dbReference type="EC" id="3.6.1.29" evidence="13"/>
<comment type="catalytic activity">
    <reaction evidence="6">
        <text>adenosine 5'-phosphosulfate + H2O = sulfate + AMP + 2 H(+)</text>
        <dbReference type="Rhea" id="RHEA:17041"/>
        <dbReference type="ChEBI" id="CHEBI:15377"/>
        <dbReference type="ChEBI" id="CHEBI:15378"/>
        <dbReference type="ChEBI" id="CHEBI:16189"/>
        <dbReference type="ChEBI" id="CHEBI:58243"/>
        <dbReference type="ChEBI" id="CHEBI:456215"/>
        <dbReference type="EC" id="3.6.2.1"/>
    </reaction>
</comment>
<dbReference type="CDD" id="cd01275">
    <property type="entry name" value="FHIT"/>
    <property type="match status" value="1"/>
</dbReference>
<dbReference type="GO" id="GO:0000166">
    <property type="term" value="F:nucleotide binding"/>
    <property type="evidence" value="ECO:0007669"/>
    <property type="project" value="UniProtKB-KW"/>
</dbReference>
<proteinExistence type="predicted"/>
<evidence type="ECO:0000256" key="11">
    <source>
        <dbReference type="PIRSR" id="PIRSR639383-3"/>
    </source>
</evidence>
<evidence type="ECO:0000313" key="15">
    <source>
        <dbReference type="Ensembl" id="ENSEBUP00000005874.1"/>
    </source>
</evidence>
<feature type="binding site" evidence="10">
    <location>
        <position position="54"/>
    </location>
    <ligand>
        <name>substrate</name>
    </ligand>
</feature>
<dbReference type="GO" id="GO:0005886">
    <property type="term" value="C:plasma membrane"/>
    <property type="evidence" value="ECO:0007669"/>
    <property type="project" value="TreeGrafter"/>
</dbReference>
<feature type="binding site" evidence="10">
    <location>
        <position position="35"/>
    </location>
    <ligand>
        <name>substrate</name>
    </ligand>
</feature>
<dbReference type="PROSITE" id="PS51084">
    <property type="entry name" value="HIT_2"/>
    <property type="match status" value="1"/>
</dbReference>
<feature type="binding site" evidence="10">
    <location>
        <position position="125"/>
    </location>
    <ligand>
        <name>substrate</name>
    </ligand>
</feature>
<feature type="site" description="Important for induction of apoptosis" evidence="11">
    <location>
        <position position="141"/>
    </location>
</feature>
<keyword evidence="2 13" id="KW-0547">Nucleotide-binding</keyword>
<dbReference type="Ensembl" id="ENSEBUT00000006293.1">
    <property type="protein sequence ID" value="ENSEBUP00000005848.1"/>
    <property type="gene ID" value="ENSEBUG00000003924.1"/>
</dbReference>
<evidence type="ECO:0000256" key="6">
    <source>
        <dbReference type="ARBA" id="ARBA00051421"/>
    </source>
</evidence>
<dbReference type="PANTHER" id="PTHR46981:SF1">
    <property type="entry name" value="BIS(5'-ADENOSYL)-TRIPHOSPHATASE"/>
    <property type="match status" value="1"/>
</dbReference>
<dbReference type="GO" id="GO:0047627">
    <property type="term" value="F:adenylylsulfatase activity"/>
    <property type="evidence" value="ECO:0007669"/>
    <property type="project" value="UniProtKB-EC"/>
</dbReference>
<dbReference type="GeneTree" id="ENSGT00510000047967"/>
<evidence type="ECO:0000313" key="16">
    <source>
        <dbReference type="Proteomes" id="UP000694388"/>
    </source>
</evidence>
<dbReference type="InterPro" id="IPR039383">
    <property type="entry name" value="FHIT"/>
</dbReference>
<dbReference type="PANTHER" id="PTHR46981">
    <property type="entry name" value="BIS(5'-ADENOSYL)-TRIPHOSPHATASE"/>
    <property type="match status" value="1"/>
</dbReference>
<dbReference type="GO" id="GO:0031625">
    <property type="term" value="F:ubiquitin protein ligase binding"/>
    <property type="evidence" value="ECO:0007669"/>
    <property type="project" value="TreeGrafter"/>
</dbReference>
<dbReference type="Gene3D" id="3.30.428.10">
    <property type="entry name" value="HIT-like"/>
    <property type="match status" value="1"/>
</dbReference>